<name>A0A8G2BMJ4_9PROT</name>
<comment type="caution">
    <text evidence="3">The sequence shown here is derived from an EMBL/GenBank/DDBJ whole genome shotgun (WGS) entry which is preliminary data.</text>
</comment>
<evidence type="ECO:0000313" key="3">
    <source>
        <dbReference type="EMBL" id="SDG55694.1"/>
    </source>
</evidence>
<dbReference type="GO" id="GO:0006355">
    <property type="term" value="P:regulation of DNA-templated transcription"/>
    <property type="evidence" value="ECO:0007669"/>
    <property type="project" value="InterPro"/>
</dbReference>
<gene>
    <name evidence="3" type="ORF">SAMN05660686_04835</name>
</gene>
<dbReference type="InterPro" id="IPR001867">
    <property type="entry name" value="OmpR/PhoB-type_DNA-bd"/>
</dbReference>
<evidence type="ECO:0000313" key="4">
    <source>
        <dbReference type="Proteomes" id="UP000198615"/>
    </source>
</evidence>
<dbReference type="EMBL" id="FNBW01000022">
    <property type="protein sequence ID" value="SDG55694.1"/>
    <property type="molecule type" value="Genomic_DNA"/>
</dbReference>
<dbReference type="GO" id="GO:0000160">
    <property type="term" value="P:phosphorelay signal transduction system"/>
    <property type="evidence" value="ECO:0007669"/>
    <property type="project" value="InterPro"/>
</dbReference>
<dbReference type="AlphaFoldDB" id="A0A8G2BMJ4"/>
<keyword evidence="4" id="KW-1185">Reference proteome</keyword>
<accession>A0A8G2BMJ4</accession>
<dbReference type="InterPro" id="IPR036388">
    <property type="entry name" value="WH-like_DNA-bd_sf"/>
</dbReference>
<feature type="domain" description="OmpR/PhoB-type" evidence="2">
    <location>
        <begin position="56"/>
        <end position="114"/>
    </location>
</feature>
<protein>
    <submittedName>
        <fullName evidence="3">Transcriptional regulatory protein, C terminal</fullName>
    </submittedName>
</protein>
<evidence type="ECO:0000256" key="1">
    <source>
        <dbReference type="ARBA" id="ARBA00023125"/>
    </source>
</evidence>
<evidence type="ECO:0000259" key="2">
    <source>
        <dbReference type="Pfam" id="PF00486"/>
    </source>
</evidence>
<proteinExistence type="predicted"/>
<dbReference type="InterPro" id="IPR016032">
    <property type="entry name" value="Sig_transdc_resp-reg_C-effctor"/>
</dbReference>
<sequence>MQDHSSQSTRIRLTEPMVSLDGTRAAVTPLARAELVAPDGAPAPAEAARNLAATGERPGEPVSRYEIAERLGKTVDLPDHRDVDQAVRRLRRKIEATMEVEAPIPSAHAVGYSFIGPIGRV</sequence>
<dbReference type="Proteomes" id="UP000198615">
    <property type="component" value="Unassembled WGS sequence"/>
</dbReference>
<reference evidence="3 4" key="1">
    <citation type="submission" date="2016-10" db="EMBL/GenBank/DDBJ databases">
        <authorList>
            <person name="Varghese N."/>
            <person name="Submissions S."/>
        </authorList>
    </citation>
    <scope>NUCLEOTIDE SEQUENCE [LARGE SCALE GENOMIC DNA]</scope>
    <source>
        <strain evidence="3 4">DSM 18839</strain>
    </source>
</reference>
<dbReference type="GO" id="GO:0003677">
    <property type="term" value="F:DNA binding"/>
    <property type="evidence" value="ECO:0007669"/>
    <property type="project" value="UniProtKB-KW"/>
</dbReference>
<dbReference type="SUPFAM" id="SSF46894">
    <property type="entry name" value="C-terminal effector domain of the bipartite response regulators"/>
    <property type="match status" value="1"/>
</dbReference>
<organism evidence="3 4">
    <name type="scientific">Thalassobaculum litoreum DSM 18839</name>
    <dbReference type="NCBI Taxonomy" id="1123362"/>
    <lineage>
        <taxon>Bacteria</taxon>
        <taxon>Pseudomonadati</taxon>
        <taxon>Pseudomonadota</taxon>
        <taxon>Alphaproteobacteria</taxon>
        <taxon>Rhodospirillales</taxon>
        <taxon>Thalassobaculaceae</taxon>
        <taxon>Thalassobaculum</taxon>
    </lineage>
</organism>
<dbReference type="Pfam" id="PF00486">
    <property type="entry name" value="Trans_reg_C"/>
    <property type="match status" value="1"/>
</dbReference>
<keyword evidence="1" id="KW-0238">DNA-binding</keyword>
<dbReference type="Gene3D" id="1.10.10.10">
    <property type="entry name" value="Winged helix-like DNA-binding domain superfamily/Winged helix DNA-binding domain"/>
    <property type="match status" value="1"/>
</dbReference>